<dbReference type="InterPro" id="IPR058625">
    <property type="entry name" value="MdtA-like_BSH"/>
</dbReference>
<dbReference type="PANTHER" id="PTHR30469:SF15">
    <property type="entry name" value="HLYD FAMILY OF SECRETION PROTEINS"/>
    <property type="match status" value="1"/>
</dbReference>
<accession>A0A154BUL8</accession>
<evidence type="ECO:0000259" key="4">
    <source>
        <dbReference type="Pfam" id="PF25954"/>
    </source>
</evidence>
<dbReference type="InterPro" id="IPR058637">
    <property type="entry name" value="YknX-like_C"/>
</dbReference>
<evidence type="ECO:0000313" key="6">
    <source>
        <dbReference type="EMBL" id="KYZ77686.1"/>
    </source>
</evidence>
<comment type="similarity">
    <text evidence="1">Belongs to the membrane fusion protein (MFP) (TC 8.A.1) family.</text>
</comment>
<dbReference type="Pfam" id="PF25876">
    <property type="entry name" value="HH_MFP_RND"/>
    <property type="match status" value="1"/>
</dbReference>
<dbReference type="SUPFAM" id="SSF111369">
    <property type="entry name" value="HlyD-like secretion proteins"/>
    <property type="match status" value="1"/>
</dbReference>
<dbReference type="EMBL" id="LSGP01000012">
    <property type="protein sequence ID" value="KYZ77686.1"/>
    <property type="molecule type" value="Genomic_DNA"/>
</dbReference>
<evidence type="ECO:0000259" key="5">
    <source>
        <dbReference type="Pfam" id="PF25989"/>
    </source>
</evidence>
<proteinExistence type="inferred from homology"/>
<dbReference type="Gene3D" id="1.10.287.470">
    <property type="entry name" value="Helix hairpin bin"/>
    <property type="match status" value="1"/>
</dbReference>
<evidence type="ECO:0000259" key="2">
    <source>
        <dbReference type="Pfam" id="PF25876"/>
    </source>
</evidence>
<protein>
    <submittedName>
        <fullName evidence="6">Efflux transporter periplasmic adaptor subunit</fullName>
    </submittedName>
</protein>
<feature type="domain" description="Multidrug resistance protein MdtA-like barrel-sandwich hybrid" evidence="3">
    <location>
        <begin position="69"/>
        <end position="202"/>
    </location>
</feature>
<evidence type="ECO:0000313" key="7">
    <source>
        <dbReference type="Proteomes" id="UP000076268"/>
    </source>
</evidence>
<dbReference type="InterPro" id="IPR058792">
    <property type="entry name" value="Beta-barrel_RND_2"/>
</dbReference>
<dbReference type="PANTHER" id="PTHR30469">
    <property type="entry name" value="MULTIDRUG RESISTANCE PROTEIN MDTA"/>
    <property type="match status" value="1"/>
</dbReference>
<dbReference type="InterPro" id="IPR058624">
    <property type="entry name" value="MdtA-like_HH"/>
</dbReference>
<dbReference type="Gene3D" id="2.40.30.170">
    <property type="match status" value="1"/>
</dbReference>
<organism evidence="6 7">
    <name type="scientific">Anaerosporomusa subterranea</name>
    <dbReference type="NCBI Taxonomy" id="1794912"/>
    <lineage>
        <taxon>Bacteria</taxon>
        <taxon>Bacillati</taxon>
        <taxon>Bacillota</taxon>
        <taxon>Negativicutes</taxon>
        <taxon>Acetonemataceae</taxon>
        <taxon>Anaerosporomusa</taxon>
    </lineage>
</organism>
<dbReference type="Pfam" id="PF25917">
    <property type="entry name" value="BSH_RND"/>
    <property type="match status" value="1"/>
</dbReference>
<gene>
    <name evidence="6" type="ORF">AXX12_18295</name>
</gene>
<comment type="caution">
    <text evidence="6">The sequence shown here is derived from an EMBL/GenBank/DDBJ whole genome shotgun (WGS) entry which is preliminary data.</text>
</comment>
<dbReference type="Gene3D" id="2.40.50.100">
    <property type="match status" value="1"/>
</dbReference>
<feature type="domain" description="Multidrug resistance protein MdtA-like alpha-helical hairpin" evidence="2">
    <location>
        <begin position="104"/>
        <end position="172"/>
    </location>
</feature>
<evidence type="ECO:0000256" key="1">
    <source>
        <dbReference type="ARBA" id="ARBA00009477"/>
    </source>
</evidence>
<dbReference type="Pfam" id="PF25989">
    <property type="entry name" value="YknX_C"/>
    <property type="match status" value="1"/>
</dbReference>
<keyword evidence="7" id="KW-1185">Reference proteome</keyword>
<feature type="domain" description="CusB-like beta-barrel" evidence="4">
    <location>
        <begin position="210"/>
        <end position="283"/>
    </location>
</feature>
<dbReference type="InterPro" id="IPR006143">
    <property type="entry name" value="RND_pump_MFP"/>
</dbReference>
<reference evidence="6 7" key="1">
    <citation type="submission" date="2016-02" db="EMBL/GenBank/DDBJ databases">
        <title>Anaerosporomusa subterraneum gen. nov., sp. nov., a spore-forming obligate anaerobe isolated from saprolite.</title>
        <authorList>
            <person name="Choi J.K."/>
            <person name="Shah M."/>
            <person name="Yee N."/>
        </authorList>
    </citation>
    <scope>NUCLEOTIDE SEQUENCE [LARGE SCALE GENOMIC DNA]</scope>
    <source>
        <strain evidence="6 7">RU4</strain>
    </source>
</reference>
<dbReference type="STRING" id="1794912.AXX12_18295"/>
<feature type="domain" description="YknX-like C-terminal permuted SH3-like" evidence="5">
    <location>
        <begin position="292"/>
        <end position="356"/>
    </location>
</feature>
<sequence>MDRKLWIGGILVLILLLSFALFKMINKPQNQTAHTPLVRTERVAFAADALSFTYSGEVHARYETILAFQIGGKIIQRNVELGSAVRAGDVLFAIDPKDIREGVNSAGATVAAARSQLRLAEVNLERYRKLYESGAVSQAEVDRAQTTYETTEASLNQALAGYSTVGNQLDYSRLVANANGVVAEVSAEVGQVVAAGQKVITLVQDGEMEIEINVPENRLDELQKAQDLTVNFWALKDVTVKGKVREIAPMADKAARTYKVRISLAEAAPQVKLGMTAKVAVAPKNGKVLAYIPLSAIYHSGDTPSVWVVKDHAVTLVPVRVGRFADNKVEIQEGLENGAVVVTAGVHKLQEGEKVRIAGEGQ</sequence>
<dbReference type="AlphaFoldDB" id="A0A154BUL8"/>
<name>A0A154BUL8_ANASB</name>
<dbReference type="Proteomes" id="UP000076268">
    <property type="component" value="Unassembled WGS sequence"/>
</dbReference>
<dbReference type="Pfam" id="PF25954">
    <property type="entry name" value="Beta-barrel_RND_2"/>
    <property type="match status" value="1"/>
</dbReference>
<dbReference type="GO" id="GO:0015562">
    <property type="term" value="F:efflux transmembrane transporter activity"/>
    <property type="evidence" value="ECO:0007669"/>
    <property type="project" value="InterPro"/>
</dbReference>
<dbReference type="GO" id="GO:1990281">
    <property type="term" value="C:efflux pump complex"/>
    <property type="evidence" value="ECO:0007669"/>
    <property type="project" value="TreeGrafter"/>
</dbReference>
<dbReference type="NCBIfam" id="TIGR01730">
    <property type="entry name" value="RND_mfp"/>
    <property type="match status" value="1"/>
</dbReference>
<evidence type="ECO:0000259" key="3">
    <source>
        <dbReference type="Pfam" id="PF25917"/>
    </source>
</evidence>
<dbReference type="Gene3D" id="2.40.420.20">
    <property type="match status" value="1"/>
</dbReference>